<keyword evidence="2" id="KW-1185">Reference proteome</keyword>
<dbReference type="EMBL" id="JAFNEN010000041">
    <property type="protein sequence ID" value="KAG8198351.1"/>
    <property type="molecule type" value="Genomic_DNA"/>
</dbReference>
<dbReference type="Proteomes" id="UP000827092">
    <property type="component" value="Unassembled WGS sequence"/>
</dbReference>
<proteinExistence type="predicted"/>
<organism evidence="1 2">
    <name type="scientific">Oedothorax gibbosus</name>
    <dbReference type="NCBI Taxonomy" id="931172"/>
    <lineage>
        <taxon>Eukaryota</taxon>
        <taxon>Metazoa</taxon>
        <taxon>Ecdysozoa</taxon>
        <taxon>Arthropoda</taxon>
        <taxon>Chelicerata</taxon>
        <taxon>Arachnida</taxon>
        <taxon>Araneae</taxon>
        <taxon>Araneomorphae</taxon>
        <taxon>Entelegynae</taxon>
        <taxon>Araneoidea</taxon>
        <taxon>Linyphiidae</taxon>
        <taxon>Erigoninae</taxon>
        <taxon>Oedothorax</taxon>
    </lineage>
</organism>
<reference evidence="1 2" key="1">
    <citation type="journal article" date="2022" name="Nat. Ecol. Evol.">
        <title>A masculinizing supergene underlies an exaggerated male reproductive morph in a spider.</title>
        <authorList>
            <person name="Hendrickx F."/>
            <person name="De Corte Z."/>
            <person name="Sonet G."/>
            <person name="Van Belleghem S.M."/>
            <person name="Kostlbacher S."/>
            <person name="Vangestel C."/>
        </authorList>
    </citation>
    <scope>NUCLEOTIDE SEQUENCE [LARGE SCALE GENOMIC DNA]</scope>
    <source>
        <strain evidence="1">W744_W776</strain>
    </source>
</reference>
<evidence type="ECO:0000313" key="1">
    <source>
        <dbReference type="EMBL" id="KAG8198351.1"/>
    </source>
</evidence>
<dbReference type="AlphaFoldDB" id="A0AAV6VQN4"/>
<protein>
    <submittedName>
        <fullName evidence="1">Uncharacterized protein</fullName>
    </submittedName>
</protein>
<name>A0AAV6VQN4_9ARAC</name>
<accession>A0AAV6VQN4</accession>
<sequence length="89" mass="9641">MRRVESNLTIPRELSSSKKGGFLTFQVLSEESFEGRGMGPSKGVGVIWEGLTTSPIGRPCLGRSQPISPGMLRSWGWDFKTSGKSAGPR</sequence>
<evidence type="ECO:0000313" key="2">
    <source>
        <dbReference type="Proteomes" id="UP000827092"/>
    </source>
</evidence>
<gene>
    <name evidence="1" type="ORF">JTE90_021599</name>
</gene>
<comment type="caution">
    <text evidence="1">The sequence shown here is derived from an EMBL/GenBank/DDBJ whole genome shotgun (WGS) entry which is preliminary data.</text>
</comment>